<gene>
    <name evidence="2" type="primary">LRRIQ3</name>
    <name evidence="2" type="ORF">Ciccas_008311</name>
</gene>
<dbReference type="InterPro" id="IPR001611">
    <property type="entry name" value="Leu-rich_rpt"/>
</dbReference>
<dbReference type="InterPro" id="IPR032675">
    <property type="entry name" value="LRR_dom_sf"/>
</dbReference>
<dbReference type="PANTHER" id="PTHR46723">
    <property type="entry name" value="LEUCINE-RICH REPEAT AND IQ DOMAIN-CONTAINING PROTEIN 3"/>
    <property type="match status" value="1"/>
</dbReference>
<keyword evidence="3" id="KW-1185">Reference proteome</keyword>
<accession>A0ABD2Q0B6</accession>
<feature type="coiled-coil region" evidence="1">
    <location>
        <begin position="311"/>
        <end position="360"/>
    </location>
</feature>
<dbReference type="Proteomes" id="UP001626550">
    <property type="component" value="Unassembled WGS sequence"/>
</dbReference>
<dbReference type="EMBL" id="JBJKFK010001440">
    <property type="protein sequence ID" value="KAL3313095.1"/>
    <property type="molecule type" value="Genomic_DNA"/>
</dbReference>
<comment type="caution">
    <text evidence="2">The sequence shown here is derived from an EMBL/GenBank/DDBJ whole genome shotgun (WGS) entry which is preliminary data.</text>
</comment>
<evidence type="ECO:0000313" key="2">
    <source>
        <dbReference type="EMBL" id="KAL3313095.1"/>
    </source>
</evidence>
<dbReference type="AlphaFoldDB" id="A0ABD2Q0B6"/>
<dbReference type="SUPFAM" id="SSF52075">
    <property type="entry name" value="Outer arm dynein light chain 1"/>
    <property type="match status" value="1"/>
</dbReference>
<protein>
    <submittedName>
        <fullName evidence="2">Leucine-rich repeats and IQ motif containing 3</fullName>
    </submittedName>
</protein>
<organism evidence="2 3">
    <name type="scientific">Cichlidogyrus casuarinus</name>
    <dbReference type="NCBI Taxonomy" id="1844966"/>
    <lineage>
        <taxon>Eukaryota</taxon>
        <taxon>Metazoa</taxon>
        <taxon>Spiralia</taxon>
        <taxon>Lophotrochozoa</taxon>
        <taxon>Platyhelminthes</taxon>
        <taxon>Monogenea</taxon>
        <taxon>Monopisthocotylea</taxon>
        <taxon>Dactylogyridea</taxon>
        <taxon>Ancyrocephalidae</taxon>
        <taxon>Cichlidogyrus</taxon>
    </lineage>
</organism>
<evidence type="ECO:0000256" key="1">
    <source>
        <dbReference type="SAM" id="Coils"/>
    </source>
</evidence>
<reference evidence="2 3" key="1">
    <citation type="submission" date="2024-11" db="EMBL/GenBank/DDBJ databases">
        <title>Adaptive evolution of stress response genes in parasites aligns with host niche diversity.</title>
        <authorList>
            <person name="Hahn C."/>
            <person name="Resl P."/>
        </authorList>
    </citation>
    <scope>NUCLEOTIDE SEQUENCE [LARGE SCALE GENOMIC DNA]</scope>
    <source>
        <strain evidence="2">EGGRZ-B1_66</strain>
        <tissue evidence="2">Body</tissue>
    </source>
</reference>
<proteinExistence type="predicted"/>
<dbReference type="PANTHER" id="PTHR46723:SF1">
    <property type="entry name" value="LEUCINE-RICH REPEAT AND IQ DOMAIN-CONTAINING PROTEIN 3"/>
    <property type="match status" value="1"/>
</dbReference>
<sequence length="517" mass="59295">MMRYQNLIGMNLPLLTTLSIRGSGLLSIDMLFQCRNLVLLDISTNYIKSIDPLYEAVNLVYLNASHNDITEIPSEQWILNLSKLAILYLNDNQIVSIKCIEALSQLQSLIHLDLSDCPVTLSRNYRHLAVNSIPSLKALDSHLISDEEIIEGANFRTSRFRTFSPFLKLKRLPFPDDIFIGTSFADPQGPSTSPVPIVNLASDSFTSTEDEPLTLRGEKMELFTGSTLFQSRQLTARSIRENIRLMHQKTMLNLAPSNTLASIANRGVGAGQVQRITKKGAQAHQEKLHARMADRVKMFRANVYTRNRGLVDRVQQEKQKQKERKQRFNLLQINENREFRDKLQDKVDEARTKLQMQQQDRCIKINEQRVIAQDRARVRKAREELTKICIGQLLSYGKSVANARWMANKGEKEAQKQRMTEMLKHDRTEAQDKVLDYRKQQEAISRKKKSVDQQILHQELIAISDYEKAKIESSLTRGKRAGALVYADQIDLNDALILPPLFTLLEDARLRKTEDYC</sequence>
<evidence type="ECO:0000313" key="3">
    <source>
        <dbReference type="Proteomes" id="UP001626550"/>
    </source>
</evidence>
<dbReference type="Gene3D" id="3.80.10.10">
    <property type="entry name" value="Ribonuclease Inhibitor"/>
    <property type="match status" value="1"/>
</dbReference>
<name>A0ABD2Q0B6_9PLAT</name>
<keyword evidence="1" id="KW-0175">Coiled coil</keyword>
<dbReference type="PROSITE" id="PS51450">
    <property type="entry name" value="LRR"/>
    <property type="match status" value="3"/>
</dbReference>
<dbReference type="InterPro" id="IPR052859">
    <property type="entry name" value="LRR-IQ_domain_protein"/>
</dbReference>